<feature type="compositionally biased region" description="Low complexity" evidence="1">
    <location>
        <begin position="102"/>
        <end position="119"/>
    </location>
</feature>
<feature type="region of interest" description="Disordered" evidence="1">
    <location>
        <begin position="1"/>
        <end position="168"/>
    </location>
</feature>
<dbReference type="EMBL" id="SELW01000141">
    <property type="protein sequence ID" value="TID30573.1"/>
    <property type="molecule type" value="Genomic_DNA"/>
</dbReference>
<name>A0A4T0X5L0_9ASCO</name>
<evidence type="ECO:0000313" key="3">
    <source>
        <dbReference type="Proteomes" id="UP000307173"/>
    </source>
</evidence>
<feature type="compositionally biased region" description="Polar residues" evidence="1">
    <location>
        <begin position="145"/>
        <end position="159"/>
    </location>
</feature>
<feature type="compositionally biased region" description="Basic and acidic residues" evidence="1">
    <location>
        <begin position="89"/>
        <end position="101"/>
    </location>
</feature>
<feature type="compositionally biased region" description="Basic residues" evidence="1">
    <location>
        <begin position="8"/>
        <end position="22"/>
    </location>
</feature>
<keyword evidence="3" id="KW-1185">Reference proteome</keyword>
<evidence type="ECO:0000313" key="2">
    <source>
        <dbReference type="EMBL" id="TID30573.1"/>
    </source>
</evidence>
<dbReference type="AlphaFoldDB" id="A0A4T0X5L0"/>
<gene>
    <name evidence="2" type="ORF">CANINC_000928</name>
</gene>
<comment type="caution">
    <text evidence="2">The sequence shown here is derived from an EMBL/GenBank/DDBJ whole genome shotgun (WGS) entry which is preliminary data.</text>
</comment>
<protein>
    <submittedName>
        <fullName evidence="2">Uncharacterized protein</fullName>
    </submittedName>
</protein>
<feature type="compositionally biased region" description="Basic and acidic residues" evidence="1">
    <location>
        <begin position="47"/>
        <end position="69"/>
    </location>
</feature>
<proteinExistence type="predicted"/>
<evidence type="ECO:0000256" key="1">
    <source>
        <dbReference type="SAM" id="MobiDB-lite"/>
    </source>
</evidence>
<sequence>MYPEYVSKRRRRGGGARRRGREKHLVDESSYTPSFDQFFGYGSYNKHHADPHHIENDYPDNREQPKTESNELDSSQPRRSRYDGMPPDQYHEEDLIHKIREGSSNPSSSGSLGSSIPPYSRKPEEPSKSVMTSDVPTQVKDEEFTSNSEQSTDNSITFKSSEDTRVPDQVTGIENTLDKSHLKEDAKNTDTEKLHNNISKLALLSTSANNEILSSPKSKEEEPLIDESTLMIDPTNISFKNYDKSSLESPIKHESSIEEPIKNFDTISFKVDHKRKSSEIQAQTKEGELGPSDGSLLLKKDNDDVLANDNETQIPTKLRRSTQDEFIKPSNHLPDSVLPSSIERSKLDQTTLKQLKRKPEQPSDYPLSIPRAIAQVIFSYPVKEPIFVCQSLESICLNSCFFHIERLPMSKKTLNIFKFDYTMVSSMLPNKSLYTTASYNLLTSPERRPNVFNWFTDILPKADASNYIKGGINNSKLYLDYINENKVTLDSDIWNTSLNTLNYSWSKLMLVYLEKCGKDFSSSNMLYVDRVILDRNKLLNDLRILRDHGLVFQYVIRQKSFKHDPSLTLAILFDEIYNRRFEWCKNIENINLFDSTNRNSIAELNHKNSNIKFSLIRPLKEIIYFKTPSEELKVVYKEFNRIRRKESISLIRSGAFFYMGFHDANKLQKYLEINQNFPTTDLHDYIYDLQHLIVSFNNVPGRVVADIDQEALHKASILSFGKIDNTLYVVKLLISNDLRDWEYGDPIMIVARNEKINIRTVHSLLRKIDWKISDSDLEFKMKYFDDRRIKITRS</sequence>
<dbReference type="Proteomes" id="UP000307173">
    <property type="component" value="Unassembled WGS sequence"/>
</dbReference>
<reference evidence="2 3" key="1">
    <citation type="journal article" date="2019" name="Front. Genet.">
        <title>Whole-Genome Sequencing of the Opportunistic Yeast Pathogen Candida inconspicua Uncovers Its Hybrid Origin.</title>
        <authorList>
            <person name="Mixao V."/>
            <person name="Hansen A.P."/>
            <person name="Saus E."/>
            <person name="Boekhout T."/>
            <person name="Lass-Florl C."/>
            <person name="Gabaldon T."/>
        </authorList>
    </citation>
    <scope>NUCLEOTIDE SEQUENCE [LARGE SCALE GENOMIC DNA]</scope>
    <source>
        <strain evidence="2 3">CBS 180</strain>
    </source>
</reference>
<dbReference type="OrthoDB" id="3998224at2759"/>
<feature type="region of interest" description="Disordered" evidence="1">
    <location>
        <begin position="275"/>
        <end position="340"/>
    </location>
</feature>
<accession>A0A4T0X5L0</accession>
<organism evidence="2 3">
    <name type="scientific">Pichia inconspicua</name>
    <dbReference type="NCBI Taxonomy" id="52247"/>
    <lineage>
        <taxon>Eukaryota</taxon>
        <taxon>Fungi</taxon>
        <taxon>Dikarya</taxon>
        <taxon>Ascomycota</taxon>
        <taxon>Saccharomycotina</taxon>
        <taxon>Pichiomycetes</taxon>
        <taxon>Pichiales</taxon>
        <taxon>Pichiaceae</taxon>
        <taxon>Pichia</taxon>
    </lineage>
</organism>